<accession>A0A7U7PQ04</accession>
<keyword evidence="2" id="KW-1185">Reference proteome</keyword>
<name>A0A7U7PQ04_RALSL</name>
<evidence type="ECO:0000313" key="1">
    <source>
        <dbReference type="EMBL" id="CEJ16468.1"/>
    </source>
</evidence>
<organism evidence="1 2">
    <name type="scientific">Ralstonia solanacearum IPO1609</name>
    <dbReference type="NCBI Taxonomy" id="564066"/>
    <lineage>
        <taxon>Bacteria</taxon>
        <taxon>Pseudomonadati</taxon>
        <taxon>Pseudomonadota</taxon>
        <taxon>Betaproteobacteria</taxon>
        <taxon>Burkholderiales</taxon>
        <taxon>Burkholderiaceae</taxon>
        <taxon>Ralstonia</taxon>
        <taxon>Ralstonia solanacearum species complex</taxon>
    </lineage>
</organism>
<evidence type="ECO:0000313" key="2">
    <source>
        <dbReference type="Proteomes" id="UP000053470"/>
    </source>
</evidence>
<keyword evidence="1" id="KW-0472">Membrane</keyword>
<dbReference type="RefSeq" id="WP_003262823.1">
    <property type="nucleotide sequence ID" value="NZ_LN651281.1"/>
</dbReference>
<dbReference type="PANTHER" id="PTHR42708">
    <property type="entry name" value="ATP/GTP-BINDING PROTEIN-RELATED"/>
    <property type="match status" value="1"/>
</dbReference>
<dbReference type="Gene3D" id="3.40.50.300">
    <property type="entry name" value="P-loop containing nucleotide triphosphate hydrolases"/>
    <property type="match status" value="1"/>
</dbReference>
<sequence length="171" mass="18268">MHRIGIFGAMGIGKTTAIRSLCGDVAVDCDVPNLDRQASSKATTTVGVDFGEVDLGDGELLQIYGSPGQDRFDFLRDWLISVIAGAIVMVDVNAPGTVETSLPLLERIAAEPNRPPALVLVARPATVEQVDAFSARVSQALGYAIPVVIADVRDRAQMLDIVEIMLYTLQT</sequence>
<protein>
    <submittedName>
        <fullName evidence="1">Hypothetical transmembrane protein</fullName>
    </submittedName>
</protein>
<gene>
    <name evidence="1" type="ORF">RSIPO_03165</name>
</gene>
<dbReference type="AlphaFoldDB" id="A0A7U7PQ04"/>
<keyword evidence="1" id="KW-0812">Transmembrane</keyword>
<dbReference type="EMBL" id="LN651281">
    <property type="protein sequence ID" value="CEJ16468.1"/>
    <property type="molecule type" value="Genomic_DNA"/>
</dbReference>
<dbReference type="SUPFAM" id="SSF52540">
    <property type="entry name" value="P-loop containing nucleoside triphosphate hydrolases"/>
    <property type="match status" value="1"/>
</dbReference>
<dbReference type="InterPro" id="IPR027417">
    <property type="entry name" value="P-loop_NTPase"/>
</dbReference>
<dbReference type="Proteomes" id="UP000053470">
    <property type="component" value="Unassembled WGS sequence"/>
</dbReference>
<dbReference type="GeneID" id="61365410"/>
<dbReference type="PANTHER" id="PTHR42708:SF1">
    <property type="entry name" value="GLIDING MOTILITY PROTEIN MGLA"/>
    <property type="match status" value="1"/>
</dbReference>
<dbReference type="InterPro" id="IPR052705">
    <property type="entry name" value="Gliding_Motility_GTPase"/>
</dbReference>
<reference evidence="1" key="2">
    <citation type="submission" date="2022-04" db="EMBL/GenBank/DDBJ databases">
        <title>Genomic draft of R. solanacearum strain IPO1609, a phylotype IIB1/biovar 2/race 3 strain isolated from potato in Europe.</title>
        <authorList>
            <person name="Boucher C."/>
            <person name="Carrere S."/>
            <person name="Dossat C."/>
            <person name="Elbaz M."/>
            <person name="Genin S."/>
            <person name="Gouzy J."/>
            <person name="Prior P."/>
            <person name="Segurens B."/>
            <person name="Wincker P."/>
        </authorList>
    </citation>
    <scope>NUCLEOTIDE SEQUENCE</scope>
    <source>
        <strain evidence="1">IPO1609</strain>
    </source>
</reference>
<dbReference type="CDD" id="cd00882">
    <property type="entry name" value="Ras_like_GTPase"/>
    <property type="match status" value="1"/>
</dbReference>
<proteinExistence type="predicted"/>
<reference evidence="1" key="1">
    <citation type="submission" date="2014-11" db="EMBL/GenBank/DDBJ databases">
        <authorList>
            <person name="Genoscope - CEA"/>
        </authorList>
    </citation>
    <scope>NUCLEOTIDE SEQUENCE</scope>
    <source>
        <strain evidence="1">IPO1609</strain>
    </source>
</reference>